<dbReference type="InterPro" id="IPR001764">
    <property type="entry name" value="Glyco_hydro_3_N"/>
</dbReference>
<comment type="similarity">
    <text evidence="2 7">Belongs to the glycosyl hydrolase 3 family.</text>
</comment>
<keyword evidence="5" id="KW-0119">Carbohydrate metabolism</keyword>
<evidence type="ECO:0000256" key="2">
    <source>
        <dbReference type="ARBA" id="ARBA00005336"/>
    </source>
</evidence>
<dbReference type="SMART" id="SM01217">
    <property type="entry name" value="Fn3_like"/>
    <property type="match status" value="1"/>
</dbReference>
<dbReference type="Pfam" id="PF00933">
    <property type="entry name" value="Glyco_hydro_3"/>
    <property type="match status" value="1"/>
</dbReference>
<keyword evidence="6 7" id="KW-0326">Glycosidase</keyword>
<dbReference type="InterPro" id="IPR017853">
    <property type="entry name" value="GH"/>
</dbReference>
<protein>
    <recommendedName>
        <fullName evidence="3">beta-glucosidase</fullName>
        <ecNumber evidence="3">3.2.1.21</ecNumber>
    </recommendedName>
</protein>
<gene>
    <name evidence="9" type="ORF">CPEL01642_LOCUS13159</name>
</gene>
<dbReference type="InterPro" id="IPR002772">
    <property type="entry name" value="Glyco_hydro_3_C"/>
</dbReference>
<evidence type="ECO:0000259" key="8">
    <source>
        <dbReference type="SMART" id="SM01217"/>
    </source>
</evidence>
<organism evidence="9">
    <name type="scientific">Coccolithus braarudii</name>
    <dbReference type="NCBI Taxonomy" id="221442"/>
    <lineage>
        <taxon>Eukaryota</taxon>
        <taxon>Haptista</taxon>
        <taxon>Haptophyta</taxon>
        <taxon>Prymnesiophyceae</taxon>
        <taxon>Coccolithales</taxon>
        <taxon>Coccolithaceae</taxon>
        <taxon>Coccolithus</taxon>
    </lineage>
</organism>
<dbReference type="Pfam" id="PF01915">
    <property type="entry name" value="Glyco_hydro_3_C"/>
    <property type="match status" value="1"/>
</dbReference>
<evidence type="ECO:0000313" key="9">
    <source>
        <dbReference type="EMBL" id="CAD8609781.1"/>
    </source>
</evidence>
<feature type="domain" description="Fibronectin type III-like" evidence="8">
    <location>
        <begin position="420"/>
        <end position="490"/>
    </location>
</feature>
<dbReference type="GO" id="GO:0005975">
    <property type="term" value="P:carbohydrate metabolic process"/>
    <property type="evidence" value="ECO:0007669"/>
    <property type="project" value="InterPro"/>
</dbReference>
<dbReference type="Gene3D" id="2.60.40.10">
    <property type="entry name" value="Immunoglobulins"/>
    <property type="match status" value="1"/>
</dbReference>
<dbReference type="Gene3D" id="3.20.20.300">
    <property type="entry name" value="Glycoside hydrolase, family 3, N-terminal domain"/>
    <property type="match status" value="2"/>
</dbReference>
<dbReference type="InterPro" id="IPR036881">
    <property type="entry name" value="Glyco_hydro_3_C_sf"/>
</dbReference>
<dbReference type="InterPro" id="IPR036962">
    <property type="entry name" value="Glyco_hydro_3_N_sf"/>
</dbReference>
<accession>A0A7S0Q2E4</accession>
<dbReference type="InterPro" id="IPR019800">
    <property type="entry name" value="Glyco_hydro_3_AS"/>
</dbReference>
<dbReference type="Gene3D" id="2.60.120.380">
    <property type="match status" value="1"/>
</dbReference>
<keyword evidence="4 7" id="KW-0378">Hydrolase</keyword>
<dbReference type="Gene3D" id="3.40.50.1700">
    <property type="entry name" value="Glycoside hydrolase family 3 C-terminal domain"/>
    <property type="match status" value="2"/>
</dbReference>
<dbReference type="AlphaFoldDB" id="A0A7S0Q2E4"/>
<evidence type="ECO:0000256" key="7">
    <source>
        <dbReference type="RuleBase" id="RU361161"/>
    </source>
</evidence>
<evidence type="ECO:0000256" key="5">
    <source>
        <dbReference type="ARBA" id="ARBA00023277"/>
    </source>
</evidence>
<reference evidence="9" key="1">
    <citation type="submission" date="2021-01" db="EMBL/GenBank/DDBJ databases">
        <authorList>
            <person name="Corre E."/>
            <person name="Pelletier E."/>
            <person name="Niang G."/>
            <person name="Scheremetjew M."/>
            <person name="Finn R."/>
            <person name="Kale V."/>
            <person name="Holt S."/>
            <person name="Cochrane G."/>
            <person name="Meng A."/>
            <person name="Brown T."/>
            <person name="Cohen L."/>
        </authorList>
    </citation>
    <scope>NUCLEOTIDE SEQUENCE</scope>
    <source>
        <strain evidence="9">PLY182g</strain>
    </source>
</reference>
<dbReference type="FunFam" id="2.60.40.10:FF:000495">
    <property type="entry name" value="Periplasmic beta-glucosidase"/>
    <property type="match status" value="1"/>
</dbReference>
<dbReference type="InterPro" id="IPR026891">
    <property type="entry name" value="Fn3-like"/>
</dbReference>
<dbReference type="Pfam" id="PF14310">
    <property type="entry name" value="Fn3-like"/>
    <property type="match status" value="1"/>
</dbReference>
<dbReference type="PROSITE" id="PS00775">
    <property type="entry name" value="GLYCOSYL_HYDROL_F3"/>
    <property type="match status" value="1"/>
</dbReference>
<dbReference type="GO" id="GO:0008422">
    <property type="term" value="F:beta-glucosidase activity"/>
    <property type="evidence" value="ECO:0007669"/>
    <property type="project" value="UniProtKB-EC"/>
</dbReference>
<dbReference type="SUPFAM" id="SSF51445">
    <property type="entry name" value="(Trans)glycosidases"/>
    <property type="match status" value="1"/>
</dbReference>
<evidence type="ECO:0000256" key="4">
    <source>
        <dbReference type="ARBA" id="ARBA00022801"/>
    </source>
</evidence>
<sequence length="666" mass="71982">MCAYNRLNGQHCSEHMWLNNKVLRSDWGFEGLIVTDWGAIVDRVKGLLAGIDLEMPSSGGSNDARLVSAVRGKRLSEAALEMTAIRVVEFTLAAMVRRSLRQGQIGASAHDAILSGAATPPKPAGAKKEPTAILEANDVLARKAAVQSAVLLKNEGSLLPLPRNAKVALIGGFAEEPRYQGSGSSKVNAYRLETPLSAMQAVTAKSGSVVYAKGFDPVSAEPDQALITEAVEIAISADFVVVLAGLPPEFESEGFDRDHMCMPQQINHLIAAVAAAKPQTVVALCNGAPVEMPWVGDVPSILELYLGGQAGSRALTDLLFGDACPCGKLAETFAVRASDHPSHANFASHPRQIVYREGLNVGYRYFVTHGVEVLFPFGHGLSYTTFDYSDLKLGATQIRQDESLTFTLDVANTGAFAAAEIVQVYVRDALASVYRPERELRAFSKVWIDSGAKHTVTFTLTPRAFAYWDVNEHDWHVEPGAFDILVCASLLDVRLTARINVVGGDGERSRLSPVPPPHSYVTLEDDDLEALGLRIPPPERMRPFSVRTTLGEFADHGGLFGQGFFMILRKAMGKVKDPVEERLRIEMVRALPLQQFANFANGNAGRTVMPTAVVHMLLCLFKCSPGQTPEGGAATEPSSPYPRKADQGALLDCCPRRAQGGRQQPL</sequence>
<proteinExistence type="inferred from homology"/>
<evidence type="ECO:0000256" key="3">
    <source>
        <dbReference type="ARBA" id="ARBA00012744"/>
    </source>
</evidence>
<dbReference type="PANTHER" id="PTHR42715:SF10">
    <property type="entry name" value="BETA-GLUCOSIDASE"/>
    <property type="match status" value="1"/>
</dbReference>
<dbReference type="SUPFAM" id="SSF52279">
    <property type="entry name" value="Beta-D-glucan exohydrolase, C-terminal domain"/>
    <property type="match status" value="1"/>
</dbReference>
<dbReference type="PANTHER" id="PTHR42715">
    <property type="entry name" value="BETA-GLUCOSIDASE"/>
    <property type="match status" value="1"/>
</dbReference>
<evidence type="ECO:0000256" key="6">
    <source>
        <dbReference type="ARBA" id="ARBA00023295"/>
    </source>
</evidence>
<dbReference type="InterPro" id="IPR050288">
    <property type="entry name" value="Cellulose_deg_GH3"/>
</dbReference>
<name>A0A7S0Q2E4_9EUKA</name>
<evidence type="ECO:0000256" key="1">
    <source>
        <dbReference type="ARBA" id="ARBA00000448"/>
    </source>
</evidence>
<dbReference type="InterPro" id="IPR013783">
    <property type="entry name" value="Ig-like_fold"/>
</dbReference>
<dbReference type="EC" id="3.2.1.21" evidence="3"/>
<comment type="catalytic activity">
    <reaction evidence="1">
        <text>Hydrolysis of terminal, non-reducing beta-D-glucosyl residues with release of beta-D-glucose.</text>
        <dbReference type="EC" id="3.2.1.21"/>
    </reaction>
</comment>
<dbReference type="EMBL" id="HBEY01027795">
    <property type="protein sequence ID" value="CAD8609781.1"/>
    <property type="molecule type" value="Transcribed_RNA"/>
</dbReference>